<accession>A0ACB7IK01</accession>
<keyword evidence="2" id="KW-1185">Reference proteome</keyword>
<proteinExistence type="predicted"/>
<dbReference type="EMBL" id="WQMT02000010">
    <property type="protein sequence ID" value="KAG9218201.1"/>
    <property type="molecule type" value="Genomic_DNA"/>
</dbReference>
<reference evidence="1 2" key="1">
    <citation type="journal article" date="2021" name="Appl. Environ. Microbiol.">
        <title>Genetic linkage and physical mapping for an oyster mushroom Pleurotus cornucopiae and QTL analysis for the trait cap color.</title>
        <authorList>
            <person name="Zhang Y."/>
            <person name="Gao W."/>
            <person name="Sonnenberg A."/>
            <person name="Chen Q."/>
            <person name="Zhang J."/>
            <person name="Huang C."/>
        </authorList>
    </citation>
    <scope>NUCLEOTIDE SEQUENCE [LARGE SCALE GENOMIC DNA]</scope>
    <source>
        <strain evidence="1">CCMSSC00406</strain>
    </source>
</reference>
<dbReference type="Proteomes" id="UP000824881">
    <property type="component" value="Unassembled WGS sequence"/>
</dbReference>
<protein>
    <submittedName>
        <fullName evidence="1">Uncharacterized protein</fullName>
    </submittedName>
</protein>
<sequence length="644" mass="70443">MLLQPNPELSDKHGPKEKHDRESRGTQGTPKIFATSEHPKSLTYAKYLSFAPSPLLVRSARMSATFAHYQGPASLPSDYAIVSRYAAAHPDNEESIDSEDEDERSISSNNSTERVDSRAHSPRRKSFPSAPYFRRPTVMTMPSRHSHRSASNVSETTPLLPAPDVPRMIESNDGDNADRQTTMSMFWEELRVLTRYALPVYGTHLLEYSLVMASVVSIGHLSMTALAAITLGSMTASVSGFSIIQGFTSALDTMLPAAWTSSDPQLVGLWSQRMCVVMAATLVPILGIWLNAENLLLFLKQDPEVARLAAVYLRWISFGLPAYAFNCVSRRYFQSQGLFAVPTRIIFVVAPINALLNYALVWGPEPIRLGYIGAPIASAISFNLVSLASIIYGVAYVPKTAWHPLSRRTFTSLGILVQLGLAGVGQTASEWWAWELVGLAASLLGPAVLATQSVLLVSASTTFQAPFALAVATSVRIGNLLGEEKARRAGIAANTAIVMGVGIAFIWSAMFLIFRKSWALLFNDDPEVVKLVASILPLVALFQVFDGTSAVTSGILRARGKQFTGALLNLSAYYVVGIPFGMWLTFSWNLGLYGLWIGLTVSLVYCSVFSTLIAVRTDWDREVMKVMERVKSGHKAQRASESHH</sequence>
<evidence type="ECO:0000313" key="1">
    <source>
        <dbReference type="EMBL" id="KAG9218201.1"/>
    </source>
</evidence>
<evidence type="ECO:0000313" key="2">
    <source>
        <dbReference type="Proteomes" id="UP000824881"/>
    </source>
</evidence>
<name>A0ACB7IK01_PLECO</name>
<comment type="caution">
    <text evidence="1">The sequence shown here is derived from an EMBL/GenBank/DDBJ whole genome shotgun (WGS) entry which is preliminary data.</text>
</comment>
<organism evidence="1 2">
    <name type="scientific">Pleurotus cornucopiae</name>
    <name type="common">Cornucopia mushroom</name>
    <dbReference type="NCBI Taxonomy" id="5321"/>
    <lineage>
        <taxon>Eukaryota</taxon>
        <taxon>Fungi</taxon>
        <taxon>Dikarya</taxon>
        <taxon>Basidiomycota</taxon>
        <taxon>Agaricomycotina</taxon>
        <taxon>Agaricomycetes</taxon>
        <taxon>Agaricomycetidae</taxon>
        <taxon>Agaricales</taxon>
        <taxon>Pleurotineae</taxon>
        <taxon>Pleurotaceae</taxon>
        <taxon>Pleurotus</taxon>
    </lineage>
</organism>
<gene>
    <name evidence="1" type="ORF">CCMSSC00406_0005882</name>
</gene>